<evidence type="ECO:0000259" key="1">
    <source>
        <dbReference type="PROSITE" id="PS50851"/>
    </source>
</evidence>
<dbReference type="InterPro" id="IPR039315">
    <property type="entry name" value="CheW"/>
</dbReference>
<feature type="domain" description="CheW-like" evidence="1">
    <location>
        <begin position="2"/>
        <end position="141"/>
    </location>
</feature>
<dbReference type="Gene3D" id="2.30.30.40">
    <property type="entry name" value="SH3 Domains"/>
    <property type="match status" value="1"/>
</dbReference>
<dbReference type="GO" id="GO:0007165">
    <property type="term" value="P:signal transduction"/>
    <property type="evidence" value="ECO:0007669"/>
    <property type="project" value="InterPro"/>
</dbReference>
<dbReference type="SMART" id="SM00260">
    <property type="entry name" value="CheW"/>
    <property type="match status" value="1"/>
</dbReference>
<dbReference type="PANTHER" id="PTHR22617">
    <property type="entry name" value="CHEMOTAXIS SENSOR HISTIDINE KINASE-RELATED"/>
    <property type="match status" value="1"/>
</dbReference>
<dbReference type="InterPro" id="IPR036061">
    <property type="entry name" value="CheW-like_dom_sf"/>
</dbReference>
<name>A0A1I2GLD5_9MICO</name>
<dbReference type="Proteomes" id="UP000198520">
    <property type="component" value="Unassembled WGS sequence"/>
</dbReference>
<organism evidence="2 3">
    <name type="scientific">Flavimobilis marinus</name>
    <dbReference type="NCBI Taxonomy" id="285351"/>
    <lineage>
        <taxon>Bacteria</taxon>
        <taxon>Bacillati</taxon>
        <taxon>Actinomycetota</taxon>
        <taxon>Actinomycetes</taxon>
        <taxon>Micrococcales</taxon>
        <taxon>Jonesiaceae</taxon>
        <taxon>Flavimobilis</taxon>
    </lineage>
</organism>
<accession>A0A1I2GLD5</accession>
<reference evidence="3" key="1">
    <citation type="submission" date="2016-10" db="EMBL/GenBank/DDBJ databases">
        <authorList>
            <person name="Varghese N."/>
            <person name="Submissions S."/>
        </authorList>
    </citation>
    <scope>NUCLEOTIDE SEQUENCE [LARGE SCALE GENOMIC DNA]</scope>
    <source>
        <strain evidence="3">DSM 19083</strain>
    </source>
</reference>
<dbReference type="Gene3D" id="2.40.50.180">
    <property type="entry name" value="CheA-289, Domain 4"/>
    <property type="match status" value="1"/>
</dbReference>
<protein>
    <submittedName>
        <fullName evidence="2">Purine-binding chemotaxis protein CheW</fullName>
    </submittedName>
</protein>
<dbReference type="GO" id="GO:0006935">
    <property type="term" value="P:chemotaxis"/>
    <property type="evidence" value="ECO:0007669"/>
    <property type="project" value="InterPro"/>
</dbReference>
<dbReference type="AlphaFoldDB" id="A0A1I2GLD5"/>
<dbReference type="GO" id="GO:0005829">
    <property type="term" value="C:cytosol"/>
    <property type="evidence" value="ECO:0007669"/>
    <property type="project" value="TreeGrafter"/>
</dbReference>
<keyword evidence="3" id="KW-1185">Reference proteome</keyword>
<proteinExistence type="predicted"/>
<dbReference type="PROSITE" id="PS50851">
    <property type="entry name" value="CHEW"/>
    <property type="match status" value="1"/>
</dbReference>
<evidence type="ECO:0000313" key="3">
    <source>
        <dbReference type="Proteomes" id="UP000198520"/>
    </source>
</evidence>
<dbReference type="RefSeq" id="WP_093377757.1">
    <property type="nucleotide sequence ID" value="NZ_BNAN01000003.1"/>
</dbReference>
<evidence type="ECO:0000313" key="2">
    <source>
        <dbReference type="EMBL" id="SFF18754.1"/>
    </source>
</evidence>
<dbReference type="SUPFAM" id="SSF50341">
    <property type="entry name" value="CheW-like"/>
    <property type="match status" value="1"/>
</dbReference>
<dbReference type="EMBL" id="FONZ01000003">
    <property type="protein sequence ID" value="SFF18754.1"/>
    <property type="molecule type" value="Genomic_DNA"/>
</dbReference>
<dbReference type="OrthoDB" id="9790406at2"/>
<gene>
    <name evidence="2" type="ORF">SAMN04488035_1872</name>
</gene>
<dbReference type="PANTHER" id="PTHR22617:SF23">
    <property type="entry name" value="CHEMOTAXIS PROTEIN CHEW"/>
    <property type="match status" value="1"/>
</dbReference>
<dbReference type="STRING" id="285351.SAMN04488035_1872"/>
<sequence>MAGQYVTFKIADATYGVPVMHVQETLGHQARTFVPQAPRGVAGLVNLRGQVVLTLDLRPRLGLPALPPEAEPMMVVVEVDGEAVSLLVDSVGEVLEVADAQFEGVPDTLDPAVRDLIVGVYKLEQGLLLALDIRAAAAVTV</sequence>
<dbReference type="InterPro" id="IPR002545">
    <property type="entry name" value="CheW-lke_dom"/>
</dbReference>
<dbReference type="Pfam" id="PF01584">
    <property type="entry name" value="CheW"/>
    <property type="match status" value="1"/>
</dbReference>